<organism evidence="1 2">
    <name type="scientific">Listeria welshimeri</name>
    <dbReference type="NCBI Taxonomy" id="1643"/>
    <lineage>
        <taxon>Bacteria</taxon>
        <taxon>Bacillati</taxon>
        <taxon>Bacillota</taxon>
        <taxon>Bacilli</taxon>
        <taxon>Bacillales</taxon>
        <taxon>Listeriaceae</taxon>
        <taxon>Listeria</taxon>
    </lineage>
</organism>
<evidence type="ECO:0000313" key="1">
    <source>
        <dbReference type="EMBL" id="MBC1322331.1"/>
    </source>
</evidence>
<protein>
    <submittedName>
        <fullName evidence="1">Uncharacterized protein</fullName>
    </submittedName>
</protein>
<dbReference type="EMBL" id="JAAROP010000003">
    <property type="protein sequence ID" value="MBC1322331.1"/>
    <property type="molecule type" value="Genomic_DNA"/>
</dbReference>
<reference evidence="1 2" key="1">
    <citation type="submission" date="2020-03" db="EMBL/GenBank/DDBJ databases">
        <title>Soil Listeria distribution.</title>
        <authorList>
            <person name="Liao J."/>
            <person name="Wiedmann M."/>
        </authorList>
    </citation>
    <scope>NUCLEOTIDE SEQUENCE [LARGE SCALE GENOMIC DNA]</scope>
    <source>
        <strain evidence="1 2">FSL L7-1829</strain>
    </source>
</reference>
<dbReference type="Proteomes" id="UP000522007">
    <property type="component" value="Unassembled WGS sequence"/>
</dbReference>
<proteinExistence type="predicted"/>
<evidence type="ECO:0000313" key="2">
    <source>
        <dbReference type="Proteomes" id="UP000522007"/>
    </source>
</evidence>
<sequence>MKKTVHGWEIISSLDVRVYQDEAGGVAILVDKDDFGDQVPVLLDFDGEAVEVKSLSHLARSIQISTDKKVRINWRDEYFGERTQAMESIMDVERD</sequence>
<gene>
    <name evidence="1" type="ORF">HB853_05175</name>
</gene>
<dbReference type="AlphaFoldDB" id="A0A7X0T4A7"/>
<accession>A0A7X0T4A7</accession>
<comment type="caution">
    <text evidence="1">The sequence shown here is derived from an EMBL/GenBank/DDBJ whole genome shotgun (WGS) entry which is preliminary data.</text>
</comment>
<dbReference type="RefSeq" id="WP_185312831.1">
    <property type="nucleotide sequence ID" value="NZ_JACTHG010000004.1"/>
</dbReference>
<name>A0A7X0T4A7_LISWE</name>